<protein>
    <submittedName>
        <fullName evidence="1">Unannotated protein</fullName>
    </submittedName>
</protein>
<accession>A0A6J6ZQZ6</accession>
<dbReference type="EMBL" id="CAFBPW010000121">
    <property type="protein sequence ID" value="CAB5035378.1"/>
    <property type="molecule type" value="Genomic_DNA"/>
</dbReference>
<gene>
    <name evidence="1" type="ORF">UFOPK3046_01690</name>
    <name evidence="2" type="ORF">UFOPK4173_01103</name>
</gene>
<evidence type="ECO:0000313" key="1">
    <source>
        <dbReference type="EMBL" id="CAB4819947.1"/>
    </source>
</evidence>
<organism evidence="1">
    <name type="scientific">freshwater metagenome</name>
    <dbReference type="NCBI Taxonomy" id="449393"/>
    <lineage>
        <taxon>unclassified sequences</taxon>
        <taxon>metagenomes</taxon>
        <taxon>ecological metagenomes</taxon>
    </lineage>
</organism>
<sequence length="487" mass="54179">MNDLSGRPKLLVLLTYGFSVRYLFSTGLVEMLADECELVIGLGFQDETLEELATSQGLEVVYLPEAELTHDYRSHRRQMALVHQRRMASPTSAIEKLARTDRTLDTRTRLLGRLRVLRDSLSVTRPGGSAAIEGADDAAVRTGSNLSDFKNCLDSVDPDLVLSLTPYHDQDALTLFAARDSGIRSFTSLISWDNPTTRGRFISRSDKFAVWNTANAQELLRCYPELNSEQFVVTGAPQFDLHQRAELLEDESVWRKRHGIPPERPVILYGAGPRHLVPSEWRLPLLIDQWISDDLLPMNPFLVVRRHPADPAGPWQEVGRELRHGVVAEPWGTGSGMHQSWPSEDQTKDQMSTLAHSAVHINVSSSMTVDGAAFDRPQIGPRFVPGLDRRDARQVRGLYEREHWFPVTSSGGLATADDAKQLRDEIATALTNPSARSDGRIKLLDSLLTVNDGRAAERLVGEILLFLRSPEGSPETATSEAQSGVDY</sequence>
<reference evidence="1" key="1">
    <citation type="submission" date="2020-05" db="EMBL/GenBank/DDBJ databases">
        <authorList>
            <person name="Chiriac C."/>
            <person name="Salcher M."/>
            <person name="Ghai R."/>
            <person name="Kavagutti S V."/>
        </authorList>
    </citation>
    <scope>NUCLEOTIDE SEQUENCE</scope>
</reference>
<name>A0A6J6ZQZ6_9ZZZZ</name>
<dbReference type="SUPFAM" id="SSF53756">
    <property type="entry name" value="UDP-Glycosyltransferase/glycogen phosphorylase"/>
    <property type="match status" value="1"/>
</dbReference>
<proteinExistence type="predicted"/>
<evidence type="ECO:0000313" key="2">
    <source>
        <dbReference type="EMBL" id="CAB5035378.1"/>
    </source>
</evidence>
<dbReference type="AlphaFoldDB" id="A0A6J6ZQZ6"/>
<dbReference type="EMBL" id="CAFAAQ010000196">
    <property type="protein sequence ID" value="CAB4819947.1"/>
    <property type="molecule type" value="Genomic_DNA"/>
</dbReference>